<gene>
    <name evidence="4" type="ORF">M569_08615</name>
</gene>
<evidence type="ECO:0000313" key="4">
    <source>
        <dbReference type="EMBL" id="EPS66163.1"/>
    </source>
</evidence>
<accession>S8DSL3</accession>
<dbReference type="InterPro" id="IPR011990">
    <property type="entry name" value="TPR-like_helical_dom_sf"/>
</dbReference>
<proteinExistence type="inferred from homology"/>
<evidence type="ECO:0008006" key="6">
    <source>
        <dbReference type="Google" id="ProtNLM"/>
    </source>
</evidence>
<dbReference type="PANTHER" id="PTHR47939">
    <property type="entry name" value="MEMBRANE-ASSOCIATED SALT-INDUCIBLE PROTEIN-LIKE"/>
    <property type="match status" value="1"/>
</dbReference>
<feature type="non-terminal residue" evidence="4">
    <location>
        <position position="307"/>
    </location>
</feature>
<dbReference type="AlphaFoldDB" id="S8DSL3"/>
<feature type="non-terminal residue" evidence="4">
    <location>
        <position position="1"/>
    </location>
</feature>
<dbReference type="EMBL" id="AUSU01003829">
    <property type="protein sequence ID" value="EPS66163.1"/>
    <property type="molecule type" value="Genomic_DNA"/>
</dbReference>
<comment type="caution">
    <text evidence="4">The sequence shown here is derived from an EMBL/GenBank/DDBJ whole genome shotgun (WGS) entry which is preliminary data.</text>
</comment>
<dbReference type="InterPro" id="IPR050667">
    <property type="entry name" value="PPR-containing_protein"/>
</dbReference>
<evidence type="ECO:0000256" key="1">
    <source>
        <dbReference type="ARBA" id="ARBA00007626"/>
    </source>
</evidence>
<dbReference type="Gene3D" id="1.25.40.10">
    <property type="entry name" value="Tetratricopeptide repeat domain"/>
    <property type="match status" value="1"/>
</dbReference>
<keyword evidence="2" id="KW-0677">Repeat</keyword>
<evidence type="ECO:0000313" key="5">
    <source>
        <dbReference type="Proteomes" id="UP000015453"/>
    </source>
</evidence>
<dbReference type="InterPro" id="IPR002885">
    <property type="entry name" value="PPR_rpt"/>
</dbReference>
<dbReference type="PANTHER" id="PTHR47939:SF13">
    <property type="entry name" value="OS03G0201400 PROTEIN"/>
    <property type="match status" value="1"/>
</dbReference>
<feature type="repeat" description="PPR" evidence="3">
    <location>
        <begin position="151"/>
        <end position="185"/>
    </location>
</feature>
<organism evidence="4 5">
    <name type="scientific">Genlisea aurea</name>
    <dbReference type="NCBI Taxonomy" id="192259"/>
    <lineage>
        <taxon>Eukaryota</taxon>
        <taxon>Viridiplantae</taxon>
        <taxon>Streptophyta</taxon>
        <taxon>Embryophyta</taxon>
        <taxon>Tracheophyta</taxon>
        <taxon>Spermatophyta</taxon>
        <taxon>Magnoliopsida</taxon>
        <taxon>eudicotyledons</taxon>
        <taxon>Gunneridae</taxon>
        <taxon>Pentapetalae</taxon>
        <taxon>asterids</taxon>
        <taxon>lamiids</taxon>
        <taxon>Lamiales</taxon>
        <taxon>Lentibulariaceae</taxon>
        <taxon>Genlisea</taxon>
    </lineage>
</organism>
<dbReference type="PROSITE" id="PS51375">
    <property type="entry name" value="PPR"/>
    <property type="match status" value="1"/>
</dbReference>
<evidence type="ECO:0000256" key="3">
    <source>
        <dbReference type="PROSITE-ProRule" id="PRU00708"/>
    </source>
</evidence>
<dbReference type="Pfam" id="PF13041">
    <property type="entry name" value="PPR_2"/>
    <property type="match status" value="1"/>
</dbReference>
<protein>
    <recommendedName>
        <fullName evidence="6">Pentacotripeptide-repeat region of PRORP domain-containing protein</fullName>
    </recommendedName>
</protein>
<keyword evidence="5" id="KW-1185">Reference proteome</keyword>
<name>S8DSL3_9LAMI</name>
<sequence>FSRSFNQISSEGGITAETLRSAVESKAYYRIPEILLDSSNLSSASPNPFSFLSSLSEAHQIQVIDEILQYFIPIRPRSRPVMAYSCLLYHTLENPSLLPLSLSVVQRTLRSGCVPPPRTQSLLSEAWIDCRRSNSVSGMLTGMLRFGYSPDSGTCNHLIFSLCKNDQLEEAANVVKGMQAAGCVPDSDSYGFIIDRMIDLKRSDEALRTADEMVRVHGLVPRNGTVLKAVRAAGGGDVSKRVELIELLEDAGGGVGVAFEAYESVLEGCVKARRWILAGKFALRMAGKGFIPYIGMRRMVVEGLVSV</sequence>
<comment type="similarity">
    <text evidence="1">Belongs to the PPR family. P subfamily.</text>
</comment>
<dbReference type="OrthoDB" id="1911783at2759"/>
<reference evidence="4 5" key="1">
    <citation type="journal article" date="2013" name="BMC Genomics">
        <title>The miniature genome of a carnivorous plant Genlisea aurea contains a low number of genes and short non-coding sequences.</title>
        <authorList>
            <person name="Leushkin E.V."/>
            <person name="Sutormin R.A."/>
            <person name="Nabieva E.R."/>
            <person name="Penin A.A."/>
            <person name="Kondrashov A.S."/>
            <person name="Logacheva M.D."/>
        </authorList>
    </citation>
    <scope>NUCLEOTIDE SEQUENCE [LARGE SCALE GENOMIC DNA]</scope>
</reference>
<evidence type="ECO:0000256" key="2">
    <source>
        <dbReference type="ARBA" id="ARBA00022737"/>
    </source>
</evidence>
<dbReference type="NCBIfam" id="TIGR00756">
    <property type="entry name" value="PPR"/>
    <property type="match status" value="1"/>
</dbReference>
<dbReference type="Proteomes" id="UP000015453">
    <property type="component" value="Unassembled WGS sequence"/>
</dbReference>